<comment type="caution">
    <text evidence="2">The sequence shown here is derived from an EMBL/GenBank/DDBJ whole genome shotgun (WGS) entry which is preliminary data.</text>
</comment>
<name>A0A9J5W661_SOLCO</name>
<keyword evidence="1" id="KW-1133">Transmembrane helix</keyword>
<feature type="transmembrane region" description="Helical" evidence="1">
    <location>
        <begin position="6"/>
        <end position="22"/>
    </location>
</feature>
<accession>A0A9J5W661</accession>
<dbReference type="AlphaFoldDB" id="A0A9J5W661"/>
<reference evidence="2 3" key="1">
    <citation type="submission" date="2020-09" db="EMBL/GenBank/DDBJ databases">
        <title>De no assembly of potato wild relative species, Solanum commersonii.</title>
        <authorList>
            <person name="Cho K."/>
        </authorList>
    </citation>
    <scope>NUCLEOTIDE SEQUENCE [LARGE SCALE GENOMIC DNA]</scope>
    <source>
        <strain evidence="2">LZ3.2</strain>
        <tissue evidence="2">Leaf</tissue>
    </source>
</reference>
<proteinExistence type="predicted"/>
<gene>
    <name evidence="2" type="ORF">H5410_060308</name>
</gene>
<dbReference type="EMBL" id="JACXVP010000012">
    <property type="protein sequence ID" value="KAG5570542.1"/>
    <property type="molecule type" value="Genomic_DNA"/>
</dbReference>
<evidence type="ECO:0000313" key="3">
    <source>
        <dbReference type="Proteomes" id="UP000824120"/>
    </source>
</evidence>
<evidence type="ECO:0000256" key="1">
    <source>
        <dbReference type="SAM" id="Phobius"/>
    </source>
</evidence>
<keyword evidence="1" id="KW-0812">Transmembrane</keyword>
<organism evidence="2 3">
    <name type="scientific">Solanum commersonii</name>
    <name type="common">Commerson's wild potato</name>
    <name type="synonym">Commerson's nightshade</name>
    <dbReference type="NCBI Taxonomy" id="4109"/>
    <lineage>
        <taxon>Eukaryota</taxon>
        <taxon>Viridiplantae</taxon>
        <taxon>Streptophyta</taxon>
        <taxon>Embryophyta</taxon>
        <taxon>Tracheophyta</taxon>
        <taxon>Spermatophyta</taxon>
        <taxon>Magnoliopsida</taxon>
        <taxon>eudicotyledons</taxon>
        <taxon>Gunneridae</taxon>
        <taxon>Pentapetalae</taxon>
        <taxon>asterids</taxon>
        <taxon>lamiids</taxon>
        <taxon>Solanales</taxon>
        <taxon>Solanaceae</taxon>
        <taxon>Solanoideae</taxon>
        <taxon>Solaneae</taxon>
        <taxon>Solanum</taxon>
    </lineage>
</organism>
<sequence>MIMNVHVLWNMLLSIILGLSLLKNEEILFYFIHMRPPWRVFTGATSRTAPFDRLNVVLQGQWIKCHEGCT</sequence>
<keyword evidence="3" id="KW-1185">Reference proteome</keyword>
<keyword evidence="1" id="KW-0472">Membrane</keyword>
<dbReference type="OrthoDB" id="1326579at2759"/>
<dbReference type="Proteomes" id="UP000824120">
    <property type="component" value="Chromosome 12"/>
</dbReference>
<protein>
    <submittedName>
        <fullName evidence="2">Uncharacterized protein</fullName>
    </submittedName>
</protein>
<evidence type="ECO:0000313" key="2">
    <source>
        <dbReference type="EMBL" id="KAG5570542.1"/>
    </source>
</evidence>